<evidence type="ECO:0000313" key="3">
    <source>
        <dbReference type="EMBL" id="KAK2722904.1"/>
    </source>
</evidence>
<feature type="region of interest" description="Disordered" evidence="2">
    <location>
        <begin position="207"/>
        <end position="226"/>
    </location>
</feature>
<dbReference type="AlphaFoldDB" id="A0AA88I9G0"/>
<feature type="compositionally biased region" description="Polar residues" evidence="2">
    <location>
        <begin position="215"/>
        <end position="226"/>
    </location>
</feature>
<evidence type="ECO:0000256" key="2">
    <source>
        <dbReference type="SAM" id="MobiDB-lite"/>
    </source>
</evidence>
<dbReference type="Proteomes" id="UP001187531">
    <property type="component" value="Unassembled WGS sequence"/>
</dbReference>
<dbReference type="SUPFAM" id="SSF48403">
    <property type="entry name" value="Ankyrin repeat"/>
    <property type="match status" value="1"/>
</dbReference>
<dbReference type="Pfam" id="PF00023">
    <property type="entry name" value="Ank"/>
    <property type="match status" value="1"/>
</dbReference>
<proteinExistence type="predicted"/>
<dbReference type="SMART" id="SM00248">
    <property type="entry name" value="ANK"/>
    <property type="match status" value="1"/>
</dbReference>
<evidence type="ECO:0000256" key="1">
    <source>
        <dbReference type="PROSITE-ProRule" id="PRU00023"/>
    </source>
</evidence>
<dbReference type="PROSITE" id="PS50297">
    <property type="entry name" value="ANK_REP_REGION"/>
    <property type="match status" value="1"/>
</dbReference>
<dbReference type="EMBL" id="JAVRJZ010000005">
    <property type="protein sequence ID" value="KAK2722904.1"/>
    <property type="molecule type" value="Genomic_DNA"/>
</dbReference>
<organism evidence="3 4">
    <name type="scientific">Artemia franciscana</name>
    <name type="common">Brine shrimp</name>
    <name type="synonym">Artemia sanfranciscana</name>
    <dbReference type="NCBI Taxonomy" id="6661"/>
    <lineage>
        <taxon>Eukaryota</taxon>
        <taxon>Metazoa</taxon>
        <taxon>Ecdysozoa</taxon>
        <taxon>Arthropoda</taxon>
        <taxon>Crustacea</taxon>
        <taxon>Branchiopoda</taxon>
        <taxon>Anostraca</taxon>
        <taxon>Artemiidae</taxon>
        <taxon>Artemia</taxon>
    </lineage>
</organism>
<sequence length="362" mass="40100">MKCATGQDPKYWETLQKPNWWPTDVPFSQKIIYPSLAISDINQDYHLAYRQTSTILIGTLPGMPTQLLTPSSFISPHLQRRIVTASIPPSGSVPEIQSVPHLQPSSQSRLLEQRKVNGKLPSELPSSLFNALSTSLEEVKKWADDNIRLMKDFEGEEPMEFLSEALTRTRNAVKKLKDVNMTVLKAPKRRADSIDIGQRKESFFSKSSAAVGKETASTSNETSSDLQIPLLVESGRSKSSSQSSLQNFKTGVTKGEPLKEKTHVGKNLVELMARSVELTPLHYALQEGQTSVVHYLLEKRANPVNLSHLFFQDRVNSSDLGLTPGASSDEDPPLVIDEQPGGAVLRPYDVPLFKNSFCPALC</sequence>
<dbReference type="InterPro" id="IPR002110">
    <property type="entry name" value="Ankyrin_rpt"/>
</dbReference>
<name>A0AA88I9G0_ARTSF</name>
<protein>
    <submittedName>
        <fullName evidence="3">Uncharacterized protein</fullName>
    </submittedName>
</protein>
<feature type="repeat" description="ANK" evidence="1">
    <location>
        <begin position="276"/>
        <end position="308"/>
    </location>
</feature>
<dbReference type="Gene3D" id="1.25.40.20">
    <property type="entry name" value="Ankyrin repeat-containing domain"/>
    <property type="match status" value="1"/>
</dbReference>
<keyword evidence="1" id="KW-0040">ANK repeat</keyword>
<accession>A0AA88I9G0</accession>
<dbReference type="PROSITE" id="PS50088">
    <property type="entry name" value="ANK_REPEAT"/>
    <property type="match status" value="1"/>
</dbReference>
<comment type="caution">
    <text evidence="3">The sequence shown here is derived from an EMBL/GenBank/DDBJ whole genome shotgun (WGS) entry which is preliminary data.</text>
</comment>
<evidence type="ECO:0000313" key="4">
    <source>
        <dbReference type="Proteomes" id="UP001187531"/>
    </source>
</evidence>
<keyword evidence="4" id="KW-1185">Reference proteome</keyword>
<reference evidence="3" key="1">
    <citation type="submission" date="2023-07" db="EMBL/GenBank/DDBJ databases">
        <title>Chromosome-level genome assembly of Artemia franciscana.</title>
        <authorList>
            <person name="Jo E."/>
        </authorList>
    </citation>
    <scope>NUCLEOTIDE SEQUENCE</scope>
    <source>
        <tissue evidence="3">Whole body</tissue>
    </source>
</reference>
<dbReference type="InterPro" id="IPR036770">
    <property type="entry name" value="Ankyrin_rpt-contain_sf"/>
</dbReference>
<gene>
    <name evidence="3" type="ORF">QYM36_003186</name>
</gene>